<dbReference type="Proteomes" id="UP000538670">
    <property type="component" value="Unassembled WGS sequence"/>
</dbReference>
<evidence type="ECO:0000313" key="2">
    <source>
        <dbReference type="Proteomes" id="UP000538670"/>
    </source>
</evidence>
<name>A0A7W6F3I4_9SPHN</name>
<dbReference type="RefSeq" id="WP_240456055.1">
    <property type="nucleotide sequence ID" value="NZ_JAFHKV010000026.1"/>
</dbReference>
<protein>
    <submittedName>
        <fullName evidence="1">Metal-responsive CopG/Arc/MetJ family transcriptional regulator</fullName>
    </submittedName>
</protein>
<dbReference type="GO" id="GO:0006355">
    <property type="term" value="P:regulation of DNA-templated transcription"/>
    <property type="evidence" value="ECO:0007669"/>
    <property type="project" value="InterPro"/>
</dbReference>
<dbReference type="SUPFAM" id="SSF47598">
    <property type="entry name" value="Ribbon-helix-helix"/>
    <property type="match status" value="1"/>
</dbReference>
<gene>
    <name evidence="1" type="ORF">GGR48_002272</name>
</gene>
<accession>A0A7W6F3I4</accession>
<dbReference type="AlphaFoldDB" id="A0A7W6F3I4"/>
<dbReference type="EMBL" id="JACIDH010000009">
    <property type="protein sequence ID" value="MBB3879838.1"/>
    <property type="molecule type" value="Genomic_DNA"/>
</dbReference>
<proteinExistence type="predicted"/>
<organism evidence="1 2">
    <name type="scientific">Sphingomonas pseudosanguinis</name>
    <dbReference type="NCBI Taxonomy" id="413712"/>
    <lineage>
        <taxon>Bacteria</taxon>
        <taxon>Pseudomonadati</taxon>
        <taxon>Pseudomonadota</taxon>
        <taxon>Alphaproteobacteria</taxon>
        <taxon>Sphingomonadales</taxon>
        <taxon>Sphingomonadaceae</taxon>
        <taxon>Sphingomonas</taxon>
    </lineage>
</organism>
<comment type="caution">
    <text evidence="1">The sequence shown here is derived from an EMBL/GenBank/DDBJ whole genome shotgun (WGS) entry which is preliminary data.</text>
</comment>
<evidence type="ECO:0000313" key="1">
    <source>
        <dbReference type="EMBL" id="MBB3879838.1"/>
    </source>
</evidence>
<keyword evidence="2" id="KW-1185">Reference proteome</keyword>
<sequence length="96" mass="10972">MSIKHQHCSIRVDGERSARLKVRAVAEKCSVSELVRRAVDAYLADERQLSASDLRVRQLSEYSQIALDTIIAKTYPELRDVIVAKTNERMVQYHGQ</sequence>
<reference evidence="1 2" key="1">
    <citation type="submission" date="2020-08" db="EMBL/GenBank/DDBJ databases">
        <title>Genomic Encyclopedia of Type Strains, Phase IV (KMG-IV): sequencing the most valuable type-strain genomes for metagenomic binning, comparative biology and taxonomic classification.</title>
        <authorList>
            <person name="Goeker M."/>
        </authorList>
    </citation>
    <scope>NUCLEOTIDE SEQUENCE [LARGE SCALE GENOMIC DNA]</scope>
    <source>
        <strain evidence="1 2">DSM 19512</strain>
    </source>
</reference>
<dbReference type="InterPro" id="IPR010985">
    <property type="entry name" value="Ribbon_hlx_hlx"/>
</dbReference>